<proteinExistence type="predicted"/>
<dbReference type="EMBL" id="JAEHOC010000001">
    <property type="protein sequence ID" value="KAG2446100.1"/>
    <property type="molecule type" value="Genomic_DNA"/>
</dbReference>
<dbReference type="AlphaFoldDB" id="A0A835WFE5"/>
<evidence type="ECO:0000313" key="1">
    <source>
        <dbReference type="EMBL" id="KAG2446100.1"/>
    </source>
</evidence>
<sequence length="127" mass="12839">MAAVNCKHDAFNTAPIGSGSSPDLTCIVAEAKAIEIRAQAVNPLDSIVIELRSGTSCSETRATSAASAAPTLVDGPLPFPDTYCVRVVCKNMPSAAAAGDESEVPGQPQGCQGAVISIAYTSATANE</sequence>
<evidence type="ECO:0000313" key="2">
    <source>
        <dbReference type="Proteomes" id="UP000650467"/>
    </source>
</evidence>
<dbReference type="Proteomes" id="UP000650467">
    <property type="component" value="Unassembled WGS sequence"/>
</dbReference>
<keyword evidence="2" id="KW-1185">Reference proteome</keyword>
<comment type="caution">
    <text evidence="1">The sequence shown here is derived from an EMBL/GenBank/DDBJ whole genome shotgun (WGS) entry which is preliminary data.</text>
</comment>
<name>A0A835WFE5_CHLIN</name>
<accession>A0A835WFE5</accession>
<organism evidence="1 2">
    <name type="scientific">Chlamydomonas incerta</name>
    <dbReference type="NCBI Taxonomy" id="51695"/>
    <lineage>
        <taxon>Eukaryota</taxon>
        <taxon>Viridiplantae</taxon>
        <taxon>Chlorophyta</taxon>
        <taxon>core chlorophytes</taxon>
        <taxon>Chlorophyceae</taxon>
        <taxon>CS clade</taxon>
        <taxon>Chlamydomonadales</taxon>
        <taxon>Chlamydomonadaceae</taxon>
        <taxon>Chlamydomonas</taxon>
    </lineage>
</organism>
<protein>
    <submittedName>
        <fullName evidence="1">Uncharacterized protein</fullName>
    </submittedName>
</protein>
<reference evidence="1" key="1">
    <citation type="journal article" date="2020" name="bioRxiv">
        <title>Comparative genomics of Chlamydomonas.</title>
        <authorList>
            <person name="Craig R.J."/>
            <person name="Hasan A.R."/>
            <person name="Ness R.W."/>
            <person name="Keightley P.D."/>
        </authorList>
    </citation>
    <scope>NUCLEOTIDE SEQUENCE</scope>
    <source>
        <strain evidence="1">SAG 7.73</strain>
    </source>
</reference>
<gene>
    <name evidence="1" type="ORF">HXX76_000700</name>
</gene>